<dbReference type="AlphaFoldDB" id="A0AA41G4S1"/>
<accession>A0AA41G4S1</accession>
<gene>
    <name evidence="2" type="ORF">KTS37_17070</name>
</gene>
<dbReference type="EMBL" id="JAHQXE010000006">
    <property type="protein sequence ID" value="MBV0903498.1"/>
    <property type="molecule type" value="Genomic_DNA"/>
</dbReference>
<dbReference type="Pfam" id="PF24035">
    <property type="entry name" value="DUF7344"/>
    <property type="match status" value="1"/>
</dbReference>
<reference evidence="2" key="1">
    <citation type="submission" date="2021-06" db="EMBL/GenBank/DDBJ databases">
        <title>New haloarchaea isolates fom saline soil.</title>
        <authorList>
            <person name="Duran-Viseras A."/>
            <person name="Sanchez-Porro C.S."/>
            <person name="Ventosa A."/>
        </authorList>
    </citation>
    <scope>NUCLEOTIDE SEQUENCE</scope>
    <source>
        <strain evidence="2">JCM 18369</strain>
    </source>
</reference>
<dbReference type="InterPro" id="IPR055768">
    <property type="entry name" value="DUF7344"/>
</dbReference>
<feature type="domain" description="DUF7344" evidence="1">
    <location>
        <begin position="14"/>
        <end position="86"/>
    </location>
</feature>
<dbReference type="RefSeq" id="WP_162414557.1">
    <property type="nucleotide sequence ID" value="NZ_JAHQXE010000006.1"/>
</dbReference>
<name>A0AA41G4S1_9EURY</name>
<evidence type="ECO:0000313" key="3">
    <source>
        <dbReference type="Proteomes" id="UP001166304"/>
    </source>
</evidence>
<keyword evidence="3" id="KW-1185">Reference proteome</keyword>
<dbReference type="Proteomes" id="UP001166304">
    <property type="component" value="Unassembled WGS sequence"/>
</dbReference>
<evidence type="ECO:0000259" key="1">
    <source>
        <dbReference type="Pfam" id="PF24035"/>
    </source>
</evidence>
<organism evidence="2 3">
    <name type="scientific">Haloarcula salina</name>
    <dbReference type="NCBI Taxonomy" id="1429914"/>
    <lineage>
        <taxon>Archaea</taxon>
        <taxon>Methanobacteriati</taxon>
        <taxon>Methanobacteriota</taxon>
        <taxon>Stenosarchaea group</taxon>
        <taxon>Halobacteria</taxon>
        <taxon>Halobacteriales</taxon>
        <taxon>Haloarculaceae</taxon>
        <taxon>Haloarcula</taxon>
    </lineage>
</organism>
<evidence type="ECO:0000313" key="2">
    <source>
        <dbReference type="EMBL" id="MBV0903498.1"/>
    </source>
</evidence>
<sequence length="113" mass="12458">MTADGPTQAALHGFEIFRHEVRIGTVEVLSPEQVPMECATLVAKLSEQPTVPTDSPDQLADSLHHRHLPALDETDVIDYEPSKQQITAFDPERLETLIDAVQDLTESLEPDGT</sequence>
<comment type="caution">
    <text evidence="2">The sequence shown here is derived from an EMBL/GenBank/DDBJ whole genome shotgun (WGS) entry which is preliminary data.</text>
</comment>
<proteinExistence type="predicted"/>
<protein>
    <recommendedName>
        <fullName evidence="1">DUF7344 domain-containing protein</fullName>
    </recommendedName>
</protein>